<dbReference type="Pfam" id="PF01151">
    <property type="entry name" value="ELO"/>
    <property type="match status" value="1"/>
</dbReference>
<comment type="similarity">
    <text evidence="10">Belongs to the ELO family.</text>
</comment>
<feature type="transmembrane region" description="Helical" evidence="10">
    <location>
        <begin position="101"/>
        <end position="124"/>
    </location>
</feature>
<evidence type="ECO:0000256" key="6">
    <source>
        <dbReference type="ARBA" id="ARBA00022989"/>
    </source>
</evidence>
<dbReference type="GO" id="GO:0034625">
    <property type="term" value="P:fatty acid elongation, monounsaturated fatty acid"/>
    <property type="evidence" value="ECO:0007669"/>
    <property type="project" value="TreeGrafter"/>
</dbReference>
<evidence type="ECO:0000313" key="13">
    <source>
        <dbReference type="Proteomes" id="UP000215127"/>
    </source>
</evidence>
<gene>
    <name evidence="12" type="ORF">ZT3D7_G3420</name>
</gene>
<dbReference type="AlphaFoldDB" id="A0A1X7RM36"/>
<keyword evidence="13" id="KW-1185">Reference proteome</keyword>
<evidence type="ECO:0000256" key="3">
    <source>
        <dbReference type="ARBA" id="ARBA00022679"/>
    </source>
</evidence>
<feature type="compositionally biased region" description="Basic and acidic residues" evidence="11">
    <location>
        <begin position="621"/>
        <end position="644"/>
    </location>
</feature>
<feature type="region of interest" description="Disordered" evidence="11">
    <location>
        <begin position="532"/>
        <end position="670"/>
    </location>
</feature>
<dbReference type="GO" id="GO:0042761">
    <property type="term" value="P:very long-chain fatty acid biosynthetic process"/>
    <property type="evidence" value="ECO:0007669"/>
    <property type="project" value="TreeGrafter"/>
</dbReference>
<comment type="catalytic activity">
    <reaction evidence="10">
        <text>an acyl-CoA + malonyl-CoA + H(+) = a 3-oxoacyl-CoA + CO2 + CoA</text>
        <dbReference type="Rhea" id="RHEA:50252"/>
        <dbReference type="ChEBI" id="CHEBI:15378"/>
        <dbReference type="ChEBI" id="CHEBI:16526"/>
        <dbReference type="ChEBI" id="CHEBI:57287"/>
        <dbReference type="ChEBI" id="CHEBI:57384"/>
        <dbReference type="ChEBI" id="CHEBI:58342"/>
        <dbReference type="ChEBI" id="CHEBI:90726"/>
    </reaction>
    <physiologicalReaction direction="left-to-right" evidence="10">
        <dbReference type="Rhea" id="RHEA:50253"/>
    </physiologicalReaction>
</comment>
<keyword evidence="7 10" id="KW-0443">Lipid metabolism</keyword>
<name>A0A1X7RM36_ZYMT9</name>
<sequence>MDWRLTSDTTAGPHVYLTRPRGFNPFPANLPRTLPPPVNEGTFRAPFGINKDLYNFALRPEVPITIALTYIFSVLLFNVINKQRAYKPWAISKEPIFKFSVIIHNALLTVYSAATFVAMCRAYYQVWPDRNDHTGFAGIADGLCKIHGPRGLGDAVTYNTTINIWEVKNEIIKLGYNGNPDPTDVGRLWNEGLAFWGWIFYVSKFYEVLDTVIILAKGKRSATLQTYHHAGAMMCMWAGIRYMSPPISMFVFVNSFIHSLMYTYFTLSALGVRVPGVLKRTLTTMQIAQFVWGASYAASHLFIKYDVPVETPYQVLSVVKAAASSVSSAASAASSTASKVIESPMASGTLIALAKKLLLRAIGEEGIAERVTTNQGESLSNQIVEKIQQFNERTEPTYETKWRTEITKVNCIDTDGEAFAIYLNLFYLAPLTYLFGRFFVRSYLGWGKPKNVREAAHQTKESGKEAKRKTEEKVEQTGKKAEDKIQNFDGKKYKDQLQKDIQAVKEGTFKGRSTGDLKEDAKDQANKLKNEAANTAQKAKDGAKNAAQKVENEAPNAAQKVKENAQGAAQKVENEAKNAAQKLKEESAIESSPSPSPKKKKNKNKNKNGGDNDSPDSSTIIERDNKEDKILADSQAERPGEAVKDQVAGEGGDRWFPQGQDDDTDAMGKSGAIVDFAAAKAEEAKQKAKEVKDGVDEAIEESRENASK</sequence>
<dbReference type="GO" id="GO:0030148">
    <property type="term" value="P:sphingolipid biosynthetic process"/>
    <property type="evidence" value="ECO:0007669"/>
    <property type="project" value="TreeGrafter"/>
</dbReference>
<keyword evidence="5 10" id="KW-0276">Fatty acid metabolism</keyword>
<dbReference type="GO" id="GO:0005789">
    <property type="term" value="C:endoplasmic reticulum membrane"/>
    <property type="evidence" value="ECO:0007669"/>
    <property type="project" value="TreeGrafter"/>
</dbReference>
<comment type="caution">
    <text evidence="10">Lacks conserved residue(s) required for the propagation of feature annotation.</text>
</comment>
<dbReference type="EMBL" id="LT853693">
    <property type="protein sequence ID" value="SMQ48271.1"/>
    <property type="molecule type" value="Genomic_DNA"/>
</dbReference>
<dbReference type="EC" id="2.3.1.-" evidence="10"/>
<evidence type="ECO:0000256" key="8">
    <source>
        <dbReference type="ARBA" id="ARBA00023136"/>
    </source>
</evidence>
<keyword evidence="4 10" id="KW-0812">Transmembrane</keyword>
<dbReference type="STRING" id="1276538.A0A1X7RM36"/>
<dbReference type="GO" id="GO:0009922">
    <property type="term" value="F:fatty acid elongase activity"/>
    <property type="evidence" value="ECO:0007669"/>
    <property type="project" value="InterPro"/>
</dbReference>
<dbReference type="InterPro" id="IPR002076">
    <property type="entry name" value="ELO_fam"/>
</dbReference>
<feature type="region of interest" description="Disordered" evidence="11">
    <location>
        <begin position="455"/>
        <end position="487"/>
    </location>
</feature>
<evidence type="ECO:0000256" key="9">
    <source>
        <dbReference type="ARBA" id="ARBA00023160"/>
    </source>
</evidence>
<evidence type="ECO:0000256" key="2">
    <source>
        <dbReference type="ARBA" id="ARBA00022516"/>
    </source>
</evidence>
<comment type="subcellular location">
    <subcellularLocation>
        <location evidence="1">Membrane</location>
        <topology evidence="1">Multi-pass membrane protein</topology>
    </subcellularLocation>
</comment>
<evidence type="ECO:0000256" key="4">
    <source>
        <dbReference type="ARBA" id="ARBA00022692"/>
    </source>
</evidence>
<feature type="compositionally biased region" description="Low complexity" evidence="11">
    <location>
        <begin position="607"/>
        <end position="618"/>
    </location>
</feature>
<feature type="transmembrane region" description="Helical" evidence="10">
    <location>
        <begin position="250"/>
        <end position="272"/>
    </location>
</feature>
<keyword evidence="2 10" id="KW-0444">Lipid biosynthesis</keyword>
<keyword evidence="8 10" id="KW-0472">Membrane</keyword>
<dbReference type="GO" id="GO:0034626">
    <property type="term" value="P:fatty acid elongation, polyunsaturated fatty acid"/>
    <property type="evidence" value="ECO:0007669"/>
    <property type="project" value="TreeGrafter"/>
</dbReference>
<evidence type="ECO:0000256" key="11">
    <source>
        <dbReference type="SAM" id="MobiDB-lite"/>
    </source>
</evidence>
<keyword evidence="3 10" id="KW-0808">Transferase</keyword>
<dbReference type="GO" id="GO:0019367">
    <property type="term" value="P:fatty acid elongation, saturated fatty acid"/>
    <property type="evidence" value="ECO:0007669"/>
    <property type="project" value="TreeGrafter"/>
</dbReference>
<keyword evidence="6 10" id="KW-1133">Transmembrane helix</keyword>
<feature type="region of interest" description="Disordered" evidence="11">
    <location>
        <begin position="685"/>
        <end position="708"/>
    </location>
</feature>
<feature type="compositionally biased region" description="Basic residues" evidence="11">
    <location>
        <begin position="597"/>
        <end position="606"/>
    </location>
</feature>
<feature type="transmembrane region" description="Helical" evidence="10">
    <location>
        <begin position="195"/>
        <end position="215"/>
    </location>
</feature>
<dbReference type="Proteomes" id="UP000215127">
    <property type="component" value="Chromosome 2"/>
</dbReference>
<protein>
    <recommendedName>
        <fullName evidence="10">Elongation of fatty acids protein</fullName>
        <ecNumber evidence="10">2.3.1.-</ecNumber>
    </recommendedName>
</protein>
<proteinExistence type="inferred from homology"/>
<accession>A0A1X7RM36</accession>
<feature type="compositionally biased region" description="Basic and acidic residues" evidence="11">
    <location>
        <begin position="572"/>
        <end position="587"/>
    </location>
</feature>
<evidence type="ECO:0000313" key="12">
    <source>
        <dbReference type="EMBL" id="SMQ48271.1"/>
    </source>
</evidence>
<feature type="transmembrane region" description="Helical" evidence="10">
    <location>
        <begin position="62"/>
        <end position="80"/>
    </location>
</feature>
<evidence type="ECO:0000256" key="1">
    <source>
        <dbReference type="ARBA" id="ARBA00004141"/>
    </source>
</evidence>
<organism evidence="12 13">
    <name type="scientific">Zymoseptoria tritici (strain ST99CH_3D7)</name>
    <dbReference type="NCBI Taxonomy" id="1276538"/>
    <lineage>
        <taxon>Eukaryota</taxon>
        <taxon>Fungi</taxon>
        <taxon>Dikarya</taxon>
        <taxon>Ascomycota</taxon>
        <taxon>Pezizomycotina</taxon>
        <taxon>Dothideomycetes</taxon>
        <taxon>Dothideomycetidae</taxon>
        <taxon>Mycosphaerellales</taxon>
        <taxon>Mycosphaerellaceae</taxon>
        <taxon>Zymoseptoria</taxon>
    </lineage>
</organism>
<dbReference type="Gene3D" id="1.10.287.700">
    <property type="entry name" value="Helix hairpin bin"/>
    <property type="match status" value="1"/>
</dbReference>
<dbReference type="PANTHER" id="PTHR11157">
    <property type="entry name" value="FATTY ACID ACYL TRANSFERASE-RELATED"/>
    <property type="match status" value="1"/>
</dbReference>
<reference evidence="12 13" key="1">
    <citation type="submission" date="2016-06" db="EMBL/GenBank/DDBJ databases">
        <authorList>
            <person name="Kjaerup R.B."/>
            <person name="Dalgaard T.S."/>
            <person name="Juul-Madsen H.R."/>
        </authorList>
    </citation>
    <scope>NUCLEOTIDE SEQUENCE [LARGE SCALE GENOMIC DNA]</scope>
</reference>
<evidence type="ECO:0000256" key="7">
    <source>
        <dbReference type="ARBA" id="ARBA00023098"/>
    </source>
</evidence>
<dbReference type="PANTHER" id="PTHR11157:SF169">
    <property type="entry name" value="ELONGATION OF FATTY ACIDS PROTEIN"/>
    <property type="match status" value="1"/>
</dbReference>
<evidence type="ECO:0000256" key="10">
    <source>
        <dbReference type="RuleBase" id="RU361115"/>
    </source>
</evidence>
<evidence type="ECO:0000256" key="5">
    <source>
        <dbReference type="ARBA" id="ARBA00022832"/>
    </source>
</evidence>
<keyword evidence="9 10" id="KW-0275">Fatty acid biosynthesis</keyword>